<dbReference type="EnsemblMetazoa" id="XM_022798946">
    <property type="protein sequence ID" value="XP_022654681"/>
    <property type="gene ID" value="LOC111247688"/>
</dbReference>
<dbReference type="PROSITE" id="PS50003">
    <property type="entry name" value="PH_DOMAIN"/>
    <property type="match status" value="1"/>
</dbReference>
<dbReference type="Proteomes" id="UP000594260">
    <property type="component" value="Unplaced"/>
</dbReference>
<dbReference type="InterPro" id="IPR036028">
    <property type="entry name" value="SH3-like_dom_sf"/>
</dbReference>
<dbReference type="InterPro" id="IPR055251">
    <property type="entry name" value="SOS1_NGEF_PH"/>
</dbReference>
<dbReference type="SUPFAM" id="SSF50044">
    <property type="entry name" value="SH3-domain"/>
    <property type="match status" value="1"/>
</dbReference>
<dbReference type="EnsemblMetazoa" id="XM_022798947">
    <property type="protein sequence ID" value="XP_022654682"/>
    <property type="gene ID" value="LOC111247688"/>
</dbReference>
<evidence type="ECO:0000256" key="3">
    <source>
        <dbReference type="ARBA" id="ARBA00022658"/>
    </source>
</evidence>
<feature type="compositionally biased region" description="Low complexity" evidence="6">
    <location>
        <begin position="779"/>
        <end position="791"/>
    </location>
</feature>
<protein>
    <recommendedName>
        <fullName evidence="13">Guanine nucleotide exchange factor DBS</fullName>
    </recommendedName>
</protein>
<dbReference type="PROSITE" id="PS50010">
    <property type="entry name" value="DH_2"/>
    <property type="match status" value="1"/>
</dbReference>
<keyword evidence="12" id="KW-1185">Reference proteome</keyword>
<evidence type="ECO:0000256" key="4">
    <source>
        <dbReference type="ARBA" id="ARBA00049987"/>
    </source>
</evidence>
<dbReference type="SUPFAM" id="SSF50729">
    <property type="entry name" value="PH domain-like"/>
    <property type="match status" value="1"/>
</dbReference>
<dbReference type="Gene3D" id="1.20.900.10">
    <property type="entry name" value="Dbl homology (DH) domain"/>
    <property type="match status" value="1"/>
</dbReference>
<dbReference type="EnsemblMetazoa" id="XM_022798948">
    <property type="protein sequence ID" value="XP_022654683"/>
    <property type="gene ID" value="LOC111247688"/>
</dbReference>
<dbReference type="GeneID" id="111247688"/>
<evidence type="ECO:0000313" key="11">
    <source>
        <dbReference type="EnsemblMetazoa" id="XP_022654681"/>
    </source>
</evidence>
<feature type="domain" description="PH" evidence="8">
    <location>
        <begin position="1042"/>
        <end position="1160"/>
    </location>
</feature>
<dbReference type="SUPFAM" id="SSF48065">
    <property type="entry name" value="DBL homology domain (DH-domain)"/>
    <property type="match status" value="1"/>
</dbReference>
<dbReference type="RefSeq" id="XP_022654682.1">
    <property type="nucleotide sequence ID" value="XM_022798947.1"/>
</dbReference>
<evidence type="ECO:0000259" key="8">
    <source>
        <dbReference type="PROSITE" id="PS50003"/>
    </source>
</evidence>
<dbReference type="InterPro" id="IPR001452">
    <property type="entry name" value="SH3_domain"/>
</dbReference>
<comment type="similarity">
    <text evidence="4">Belongs to the MCF2 family.</text>
</comment>
<feature type="domain" description="SH3" evidence="7">
    <location>
        <begin position="1322"/>
        <end position="1383"/>
    </location>
</feature>
<dbReference type="InterPro" id="IPR051336">
    <property type="entry name" value="RhoGEF_Guanine_NuclExch_SF"/>
</dbReference>
<dbReference type="SMART" id="SM00233">
    <property type="entry name" value="PH"/>
    <property type="match status" value="1"/>
</dbReference>
<dbReference type="SMART" id="SM00326">
    <property type="entry name" value="SH3"/>
    <property type="match status" value="1"/>
</dbReference>
<dbReference type="PROSITE" id="PS50002">
    <property type="entry name" value="SH3"/>
    <property type="match status" value="1"/>
</dbReference>
<feature type="compositionally biased region" description="Basic and acidic residues" evidence="6">
    <location>
        <begin position="768"/>
        <end position="778"/>
    </location>
</feature>
<dbReference type="SMART" id="SM00516">
    <property type="entry name" value="SEC14"/>
    <property type="match status" value="1"/>
</dbReference>
<dbReference type="CDD" id="cd11856">
    <property type="entry name" value="SH3_p47phox_like"/>
    <property type="match status" value="1"/>
</dbReference>
<dbReference type="RefSeq" id="XP_022654681.1">
    <property type="nucleotide sequence ID" value="XM_022798946.1"/>
</dbReference>
<feature type="region of interest" description="Disordered" evidence="6">
    <location>
        <begin position="1402"/>
        <end position="1444"/>
    </location>
</feature>
<feature type="domain" description="CRAL-TRIO" evidence="10">
    <location>
        <begin position="242"/>
        <end position="395"/>
    </location>
</feature>
<dbReference type="PANTHER" id="PTHR22826:SF211">
    <property type="entry name" value="LD43457P"/>
    <property type="match status" value="1"/>
</dbReference>
<dbReference type="InterPro" id="IPR001849">
    <property type="entry name" value="PH_domain"/>
</dbReference>
<dbReference type="RefSeq" id="XP_022654683.1">
    <property type="nucleotide sequence ID" value="XM_022798948.1"/>
</dbReference>
<dbReference type="GO" id="GO:0005085">
    <property type="term" value="F:guanyl-nucleotide exchange factor activity"/>
    <property type="evidence" value="ECO:0007669"/>
    <property type="project" value="UniProtKB-KW"/>
</dbReference>
<dbReference type="InterPro" id="IPR035899">
    <property type="entry name" value="DBL_dom_sf"/>
</dbReference>
<dbReference type="Pfam" id="PF22697">
    <property type="entry name" value="SOS1_NGEF_PH"/>
    <property type="match status" value="1"/>
</dbReference>
<dbReference type="OMA" id="MFHRRQV"/>
<dbReference type="InterPro" id="IPR001251">
    <property type="entry name" value="CRAL-TRIO_dom"/>
</dbReference>
<dbReference type="OrthoDB" id="10004999at2759"/>
<dbReference type="InterPro" id="IPR036865">
    <property type="entry name" value="CRAL-TRIO_dom_sf"/>
</dbReference>
<dbReference type="KEGG" id="vde:111247688"/>
<proteinExistence type="inferred from homology"/>
<evidence type="ECO:0000256" key="6">
    <source>
        <dbReference type="SAM" id="MobiDB-lite"/>
    </source>
</evidence>
<sequence>MDSLPRFHRWGSSVGLSEKSRHKWSSASNISRQSNAGSAYHLELEQLIDTFRRSVLLATDSPMSPPSPRPPSNGLLHHGSLHFGIPHHPPRGGNHNIGQFHRTPTLMTANTTSSLNSALDPLHDAFHSALNSPVDHHLSPLAPPDLEGRIGNLTHHTASHYASVQTRGHLGQHQHRPERLQSLVNQQQIQQITEQDAAIQQNHENGLHARESLIFSKEPSSNEFTMALCSDNDDVTEGPLNIQDVFHTLQQRHVLITGGQTCEGHPVLHLPDTGTFCQIPDDHLRRLLRYLAGVPLPHEQNAGFVIVVDRRRDKWSSVKTVLLKISGFFPGIIQIVFVLKPTGFLQKALSEVSHKLFRDEFNFQVVLLGSTSELHSYIHPCQLTQDVGGHLPYDHRLWCDQRAAVEKYSMFLAELTASIREVSRQFQETELPNDADTTYNLLQDQGGEYQCLKDSLLSAAQRGKDLLAKVRVQPPEVIPYNALDIEDARQRQQRQRRLNGNENIVRQMMAEIAQHERDLDSFWLLHKERLNQCLQLRRFETQFKEVHMNMAANIRDVRDMVELGDCVTRVDTLLSELEHFHKIAEDDLEKADHLQRIGSRLLEGGHYAMDSIEPKCVELKRLCLEFKDSYQRRREKLVRYRNLQERIERANRWCTEGIELLAGLHIDKCSSPDFAKKALEDLNRYLETVKEFQMGEDDEYFEDFINNETRPLLQQVLKRIDDVRMMCINRQASFRKLAASRPAPKSTAAETPAYSGSDIASNTATKDSSSKDVKKDSEQGSPTSSTRSSLKSKIEVQLPLEISCASLTSPTEKLKDDKRGHVMQELIETEKSYVAELNSVVEGYQKQMSNSELKPLIPPPLVNRADVLFGNMADILAFHRDVFLGDLQGCQTTPEQVGQCFVQRSEEFHQLYSVYCMNKPRSEALRAQCANDDAFFKECQRRLQHKLPLDAYLLKPVQRITKYQLLLKDLLKYATLRVAHGDDASLRDSESNPAASIPVLPGLQHASASTQQLQQAVDTMLDVLRHVNDSMHQVSITGFHGSLSDYGKLLLQGPFNVWMEEKKRERSVKDLRFKPSRRYIFLYEQLVLFTKRQGRDENLSYAFKNALKTSQIGLTENLKGRGDKRKFEVWLHGRSQVFTIQAPTAEVKEQWLRALKGVLLHQFELLKDENSRKYIELSSYISTRPIIQHHRPMRHNTIGGPNSTSGVPGHLAFSALGGWERHHSLQSTPISTPTASLGLGEHYSSNSSLSALPNFTFNLQSSADCRAIPGCEGPQQKSPLGRRATLPALRRRADSDVEDGWSTDDLRSDEDDDEELFVPPSQVGHLYLALGDYSAVDVGEASLCEGQTVQVMRVGCAGWWYVRGVDQTLEGWVPASYLGAVATTGGANTAIGATNCRVPINTRSSPSISSQDSGCGVGPSGPGLRHTYSRNSVASNLSTTSLDP</sequence>
<keyword evidence="1 5" id="KW-0728">SH3 domain</keyword>
<dbReference type="GO" id="GO:0005737">
    <property type="term" value="C:cytoplasm"/>
    <property type="evidence" value="ECO:0007669"/>
    <property type="project" value="TreeGrafter"/>
</dbReference>
<feature type="domain" description="DH" evidence="9">
    <location>
        <begin position="818"/>
        <end position="1030"/>
    </location>
</feature>
<dbReference type="InterPro" id="IPR011993">
    <property type="entry name" value="PH-like_dom_sf"/>
</dbReference>
<dbReference type="PROSITE" id="PS50191">
    <property type="entry name" value="CRAL_TRIO"/>
    <property type="match status" value="1"/>
</dbReference>
<dbReference type="Pfam" id="PF00621">
    <property type="entry name" value="RhoGEF"/>
    <property type="match status" value="1"/>
</dbReference>
<evidence type="ECO:0008006" key="13">
    <source>
        <dbReference type="Google" id="ProtNLM"/>
    </source>
</evidence>
<evidence type="ECO:0000313" key="12">
    <source>
        <dbReference type="Proteomes" id="UP000594260"/>
    </source>
</evidence>
<dbReference type="InParanoid" id="A0A7M7MDT7"/>
<keyword evidence="3" id="KW-0344">Guanine-nucleotide releasing factor</keyword>
<evidence type="ECO:0000256" key="1">
    <source>
        <dbReference type="ARBA" id="ARBA00022443"/>
    </source>
</evidence>
<dbReference type="SUPFAM" id="SSF46966">
    <property type="entry name" value="Spectrin repeat"/>
    <property type="match status" value="1"/>
</dbReference>
<evidence type="ECO:0000256" key="5">
    <source>
        <dbReference type="PROSITE-ProRule" id="PRU00192"/>
    </source>
</evidence>
<evidence type="ECO:0000259" key="7">
    <source>
        <dbReference type="PROSITE" id="PS50002"/>
    </source>
</evidence>
<evidence type="ECO:0000256" key="2">
    <source>
        <dbReference type="ARBA" id="ARBA00022553"/>
    </source>
</evidence>
<dbReference type="Pfam" id="PF23289">
    <property type="entry name" value="Spectrin_5"/>
    <property type="match status" value="1"/>
</dbReference>
<evidence type="ECO:0000259" key="9">
    <source>
        <dbReference type="PROSITE" id="PS50010"/>
    </source>
</evidence>
<dbReference type="Pfam" id="PF13716">
    <property type="entry name" value="CRAL_TRIO_2"/>
    <property type="match status" value="1"/>
</dbReference>
<accession>A0A7M7MDT7</accession>
<dbReference type="CDD" id="cd00160">
    <property type="entry name" value="RhoGEF"/>
    <property type="match status" value="1"/>
</dbReference>
<evidence type="ECO:0000259" key="10">
    <source>
        <dbReference type="PROSITE" id="PS50191"/>
    </source>
</evidence>
<organism evidence="11 12">
    <name type="scientific">Varroa destructor</name>
    <name type="common">Honeybee mite</name>
    <dbReference type="NCBI Taxonomy" id="109461"/>
    <lineage>
        <taxon>Eukaryota</taxon>
        <taxon>Metazoa</taxon>
        <taxon>Ecdysozoa</taxon>
        <taxon>Arthropoda</taxon>
        <taxon>Chelicerata</taxon>
        <taxon>Arachnida</taxon>
        <taxon>Acari</taxon>
        <taxon>Parasitiformes</taxon>
        <taxon>Mesostigmata</taxon>
        <taxon>Gamasina</taxon>
        <taxon>Dermanyssoidea</taxon>
        <taxon>Varroidae</taxon>
        <taxon>Varroa</taxon>
    </lineage>
</organism>
<dbReference type="Gene3D" id="2.30.30.40">
    <property type="entry name" value="SH3 Domains"/>
    <property type="match status" value="1"/>
</dbReference>
<dbReference type="PANTHER" id="PTHR22826">
    <property type="entry name" value="RHO GUANINE EXCHANGE FACTOR-RELATED"/>
    <property type="match status" value="1"/>
</dbReference>
<keyword evidence="2" id="KW-0597">Phosphoprotein</keyword>
<dbReference type="Gene3D" id="2.30.29.30">
    <property type="entry name" value="Pleckstrin-homology domain (PH domain)/Phosphotyrosine-binding domain (PTB)"/>
    <property type="match status" value="1"/>
</dbReference>
<dbReference type="InterPro" id="IPR000219">
    <property type="entry name" value="DH_dom"/>
</dbReference>
<reference evidence="11" key="1">
    <citation type="submission" date="2021-01" db="UniProtKB">
        <authorList>
            <consortium name="EnsemblMetazoa"/>
        </authorList>
    </citation>
    <scope>IDENTIFICATION</scope>
</reference>
<feature type="compositionally biased region" description="Polar residues" evidence="6">
    <location>
        <begin position="1402"/>
        <end position="1413"/>
    </location>
</feature>
<dbReference type="SMART" id="SM00325">
    <property type="entry name" value="RhoGEF"/>
    <property type="match status" value="1"/>
</dbReference>
<feature type="region of interest" description="Disordered" evidence="6">
    <location>
        <begin position="738"/>
        <end position="792"/>
    </location>
</feature>
<feature type="region of interest" description="Disordered" evidence="6">
    <location>
        <begin position="1269"/>
        <end position="1314"/>
    </location>
</feature>
<dbReference type="FunFam" id="2.30.29.30:FF:000078">
    <property type="entry name" value="Guanine nucleotide exchange factor DBS"/>
    <property type="match status" value="1"/>
</dbReference>
<feature type="compositionally biased region" description="Polar residues" evidence="6">
    <location>
        <begin position="1429"/>
        <end position="1444"/>
    </location>
</feature>
<feature type="compositionally biased region" description="Acidic residues" evidence="6">
    <location>
        <begin position="1296"/>
        <end position="1314"/>
    </location>
</feature>
<dbReference type="CDD" id="cd00170">
    <property type="entry name" value="SEC14"/>
    <property type="match status" value="1"/>
</dbReference>
<dbReference type="SUPFAM" id="SSF52087">
    <property type="entry name" value="CRAL/TRIO domain"/>
    <property type="match status" value="1"/>
</dbReference>
<dbReference type="Gene3D" id="1.20.58.60">
    <property type="match status" value="1"/>
</dbReference>
<dbReference type="InterPro" id="IPR056466">
    <property type="entry name" value="Spectrin_DBS"/>
</dbReference>
<name>A0A7M7MDT7_VARDE</name>